<feature type="domain" description="DUF4216" evidence="1">
    <location>
        <begin position="270"/>
        <end position="345"/>
    </location>
</feature>
<protein>
    <recommendedName>
        <fullName evidence="5">DUF4218 domain-containing protein</fullName>
    </recommendedName>
</protein>
<dbReference type="Pfam" id="PF13952">
    <property type="entry name" value="DUF4216"/>
    <property type="match status" value="1"/>
</dbReference>
<evidence type="ECO:0000313" key="3">
    <source>
        <dbReference type="EMBL" id="CAA7034583.1"/>
    </source>
</evidence>
<dbReference type="InterPro" id="IPR025312">
    <property type="entry name" value="DUF4216"/>
</dbReference>
<accession>A0A6D2JBG9</accession>
<dbReference type="Proteomes" id="UP000467841">
    <property type="component" value="Unassembled WGS sequence"/>
</dbReference>
<proteinExistence type="predicted"/>
<dbReference type="OrthoDB" id="1104269at2759"/>
<gene>
    <name evidence="3" type="ORF">MERR_LOCUS21818</name>
</gene>
<keyword evidence="4" id="KW-1185">Reference proteome</keyword>
<name>A0A6D2JBG9_9BRAS</name>
<organism evidence="3 4">
    <name type="scientific">Microthlaspi erraticum</name>
    <dbReference type="NCBI Taxonomy" id="1685480"/>
    <lineage>
        <taxon>Eukaryota</taxon>
        <taxon>Viridiplantae</taxon>
        <taxon>Streptophyta</taxon>
        <taxon>Embryophyta</taxon>
        <taxon>Tracheophyta</taxon>
        <taxon>Spermatophyta</taxon>
        <taxon>Magnoliopsida</taxon>
        <taxon>eudicotyledons</taxon>
        <taxon>Gunneridae</taxon>
        <taxon>Pentapetalae</taxon>
        <taxon>rosids</taxon>
        <taxon>malvids</taxon>
        <taxon>Brassicales</taxon>
        <taxon>Brassicaceae</taxon>
        <taxon>Coluteocarpeae</taxon>
        <taxon>Microthlaspi</taxon>
    </lineage>
</organism>
<dbReference type="InterPro" id="IPR025452">
    <property type="entry name" value="DUF4218"/>
</dbReference>
<evidence type="ECO:0000259" key="1">
    <source>
        <dbReference type="Pfam" id="PF13952"/>
    </source>
</evidence>
<dbReference type="Pfam" id="PF13960">
    <property type="entry name" value="DUF4218"/>
    <property type="match status" value="1"/>
</dbReference>
<reference evidence="3" key="1">
    <citation type="submission" date="2020-01" db="EMBL/GenBank/DDBJ databases">
        <authorList>
            <person name="Mishra B."/>
        </authorList>
    </citation>
    <scope>NUCLEOTIDE SEQUENCE [LARGE SCALE GENOMIC DNA]</scope>
</reference>
<dbReference type="PANTHER" id="PTHR48258">
    <property type="entry name" value="DUF4218 DOMAIN-CONTAINING PROTEIN-RELATED"/>
    <property type="match status" value="1"/>
</dbReference>
<dbReference type="PANTHER" id="PTHR48258:SF12">
    <property type="entry name" value="TRANSPOSON PROTEIN, CACTA, EN_SPM SUB-CLASS"/>
    <property type="match status" value="1"/>
</dbReference>
<evidence type="ECO:0000259" key="2">
    <source>
        <dbReference type="Pfam" id="PF13960"/>
    </source>
</evidence>
<evidence type="ECO:0000313" key="4">
    <source>
        <dbReference type="Proteomes" id="UP000467841"/>
    </source>
</evidence>
<feature type="domain" description="DUF4218" evidence="2">
    <location>
        <begin position="1"/>
        <end position="89"/>
    </location>
</feature>
<sequence>MEMLFPPSFFTVMMHLTIHLTEEIKLGGPVQFRWMYPVERILGRFKSYVINHAQPEGSICQQYMADECLTFCSMYLDGIETCFNQIGRVNDLPMSSHNFRESSKNPIVFPSLGRCNGASQYATLSLMEKQLAHRYILISCPFLDELRQKYKDELRRTHTRGRRRHYTLDVDRKVHLRFDKWLREKVEKDEIDGISEDIRLLAKGPSDKVLKFSSYSVNGYKYRTLERDSDLKTQNCGVYISAETMSYASSRDNNPMAGNVPYYGKLVDIIQLNYYEKFRVVLFKCTWADTGDSRGYRRDGLGNNLVNFSRIIHSGESEEDEPFILASQARMVYYVEDPSEYGWNVGFHVQPRDLYDMGACGLFPEEELVDEM</sequence>
<dbReference type="AlphaFoldDB" id="A0A6D2JBG9"/>
<comment type="caution">
    <text evidence="3">The sequence shown here is derived from an EMBL/GenBank/DDBJ whole genome shotgun (WGS) entry which is preliminary data.</text>
</comment>
<dbReference type="EMBL" id="CACVBM020001150">
    <property type="protein sequence ID" value="CAA7034583.1"/>
    <property type="molecule type" value="Genomic_DNA"/>
</dbReference>
<evidence type="ECO:0008006" key="5">
    <source>
        <dbReference type="Google" id="ProtNLM"/>
    </source>
</evidence>